<dbReference type="EMBL" id="SLVV01000011">
    <property type="protein sequence ID" value="TCN22374.1"/>
    <property type="molecule type" value="Genomic_DNA"/>
</dbReference>
<evidence type="ECO:0000313" key="2">
    <source>
        <dbReference type="Proteomes" id="UP000295689"/>
    </source>
</evidence>
<proteinExistence type="predicted"/>
<accession>A0A4R2B9X1</accession>
<comment type="caution">
    <text evidence="1">The sequence shown here is derived from an EMBL/GenBank/DDBJ whole genome shotgun (WGS) entry which is preliminary data.</text>
</comment>
<dbReference type="AlphaFoldDB" id="A0A4R2B9X1"/>
<organism evidence="1 2">
    <name type="scientific">Mesobacillus foraminis</name>
    <dbReference type="NCBI Taxonomy" id="279826"/>
    <lineage>
        <taxon>Bacteria</taxon>
        <taxon>Bacillati</taxon>
        <taxon>Bacillota</taxon>
        <taxon>Bacilli</taxon>
        <taxon>Bacillales</taxon>
        <taxon>Bacillaceae</taxon>
        <taxon>Mesobacillus</taxon>
    </lineage>
</organism>
<dbReference type="Pfam" id="PF14345">
    <property type="entry name" value="GDYXXLXY"/>
    <property type="match status" value="1"/>
</dbReference>
<dbReference type="Proteomes" id="UP000295689">
    <property type="component" value="Unassembled WGS sequence"/>
</dbReference>
<protein>
    <submittedName>
        <fullName evidence="1">Putative membrane-anchored protein</fullName>
    </submittedName>
</protein>
<dbReference type="RefSeq" id="WP_132010214.1">
    <property type="nucleotide sequence ID" value="NZ_JABUHM010000013.1"/>
</dbReference>
<name>A0A4R2B9X1_9BACI</name>
<evidence type="ECO:0000313" key="1">
    <source>
        <dbReference type="EMBL" id="TCN22374.1"/>
    </source>
</evidence>
<reference evidence="1 2" key="1">
    <citation type="journal article" date="2015" name="Stand. Genomic Sci.">
        <title>Genomic Encyclopedia of Bacterial and Archaeal Type Strains, Phase III: the genomes of soil and plant-associated and newly described type strains.</title>
        <authorList>
            <person name="Whitman W.B."/>
            <person name="Woyke T."/>
            <person name="Klenk H.P."/>
            <person name="Zhou Y."/>
            <person name="Lilburn T.G."/>
            <person name="Beck B.J."/>
            <person name="De Vos P."/>
            <person name="Vandamme P."/>
            <person name="Eisen J.A."/>
            <person name="Garrity G."/>
            <person name="Hugenholtz P."/>
            <person name="Kyrpides N.C."/>
        </authorList>
    </citation>
    <scope>NUCLEOTIDE SEQUENCE [LARGE SCALE GENOMIC DNA]</scope>
    <source>
        <strain evidence="1 2">CV53</strain>
    </source>
</reference>
<dbReference type="InterPro" id="IPR025833">
    <property type="entry name" value="GDYXXLXY"/>
</dbReference>
<keyword evidence="2" id="KW-1185">Reference proteome</keyword>
<sequence length="178" mass="19793">MPRRTKQLILACLLPIVILLGMTVTPLYTLLAGEEITLKTVPVDPTDLFRGDYVILQYEAEEIPAQLLEKEVKTKLEQGESNLEVYVPLKLDEGAHVPTKVSLEKPTSGVYLKGRVQYVTAGRDGIEEVAYVEYSLDKYFVEENTGLELEEASASGNLLAKVKVKNGYAYLVDLSIQD</sequence>
<gene>
    <name evidence="1" type="ORF">EV146_111216</name>
</gene>